<evidence type="ECO:0000256" key="5">
    <source>
        <dbReference type="ARBA" id="ARBA00023315"/>
    </source>
</evidence>
<dbReference type="PANTHER" id="PTHR36174:SF1">
    <property type="entry name" value="LIPID II:GLYCINE GLYCYLTRANSFERASE"/>
    <property type="match status" value="1"/>
</dbReference>
<accession>A0A6N7SBJ3</accession>
<keyword evidence="7" id="KW-0175">Coiled coil</keyword>
<keyword evidence="4" id="KW-0573">Peptidoglycan synthesis</keyword>
<name>A0A6N7SBJ3_9FIRM</name>
<protein>
    <submittedName>
        <fullName evidence="8">Peptidoglycan bridge formation glycyltransferase FemA/FemB family protein</fullName>
    </submittedName>
</protein>
<dbReference type="GO" id="GO:0009252">
    <property type="term" value="P:peptidoglycan biosynthetic process"/>
    <property type="evidence" value="ECO:0007669"/>
    <property type="project" value="UniProtKB-KW"/>
</dbReference>
<keyword evidence="2 8" id="KW-0808">Transferase</keyword>
<dbReference type="PROSITE" id="PS51191">
    <property type="entry name" value="FEMABX"/>
    <property type="match status" value="1"/>
</dbReference>
<dbReference type="PANTHER" id="PTHR36174">
    <property type="entry name" value="LIPID II:GLYCINE GLYCYLTRANSFERASE"/>
    <property type="match status" value="1"/>
</dbReference>
<dbReference type="SUPFAM" id="SSF55729">
    <property type="entry name" value="Acyl-CoA N-acyltransferases (Nat)"/>
    <property type="match status" value="2"/>
</dbReference>
<comment type="caution">
    <text evidence="8">The sequence shown here is derived from an EMBL/GenBank/DDBJ whole genome shotgun (WGS) entry which is preliminary data.</text>
</comment>
<gene>
    <name evidence="8" type="ORF">GKE08_17540</name>
</gene>
<evidence type="ECO:0000313" key="9">
    <source>
        <dbReference type="Proteomes" id="UP000433575"/>
    </source>
</evidence>
<dbReference type="InterPro" id="IPR003447">
    <property type="entry name" value="FEMABX"/>
</dbReference>
<evidence type="ECO:0000313" key="8">
    <source>
        <dbReference type="EMBL" id="MSA91129.1"/>
    </source>
</evidence>
<feature type="coiled-coil region" evidence="7">
    <location>
        <begin position="257"/>
        <end position="304"/>
    </location>
</feature>
<evidence type="ECO:0000256" key="1">
    <source>
        <dbReference type="ARBA" id="ARBA00009943"/>
    </source>
</evidence>
<dbReference type="RefSeq" id="WP_154240491.1">
    <property type="nucleotide sequence ID" value="NZ_CALJPI010000081.1"/>
</dbReference>
<reference evidence="8 9" key="1">
    <citation type="journal article" date="2019" name="Nat. Med.">
        <title>A library of human gut bacterial isolates paired with longitudinal multiomics data enables mechanistic microbiome research.</title>
        <authorList>
            <person name="Poyet M."/>
            <person name="Groussin M."/>
            <person name="Gibbons S.M."/>
            <person name="Avila-Pacheco J."/>
            <person name="Jiang X."/>
            <person name="Kearney S.M."/>
            <person name="Perrotta A.R."/>
            <person name="Berdy B."/>
            <person name="Zhao S."/>
            <person name="Lieberman T.D."/>
            <person name="Swanson P.K."/>
            <person name="Smith M."/>
            <person name="Roesemann S."/>
            <person name="Alexander J.E."/>
            <person name="Rich S.A."/>
            <person name="Livny J."/>
            <person name="Vlamakis H."/>
            <person name="Clish C."/>
            <person name="Bullock K."/>
            <person name="Deik A."/>
            <person name="Scott J."/>
            <person name="Pierce K.A."/>
            <person name="Xavier R.J."/>
            <person name="Alm E.J."/>
        </authorList>
    </citation>
    <scope>NUCLEOTIDE SEQUENCE [LARGE SCALE GENOMIC DNA]</scope>
    <source>
        <strain evidence="8 9">BIOML-A4</strain>
    </source>
</reference>
<dbReference type="InterPro" id="IPR016181">
    <property type="entry name" value="Acyl_CoA_acyltransferase"/>
</dbReference>
<evidence type="ECO:0000256" key="2">
    <source>
        <dbReference type="ARBA" id="ARBA00022679"/>
    </source>
</evidence>
<dbReference type="Gene3D" id="1.20.58.90">
    <property type="match status" value="1"/>
</dbReference>
<dbReference type="EMBL" id="WKPJ01000045">
    <property type="protein sequence ID" value="MSA91129.1"/>
    <property type="molecule type" value="Genomic_DNA"/>
</dbReference>
<dbReference type="GO" id="GO:0071555">
    <property type="term" value="P:cell wall organization"/>
    <property type="evidence" value="ECO:0007669"/>
    <property type="project" value="UniProtKB-KW"/>
</dbReference>
<evidence type="ECO:0000256" key="3">
    <source>
        <dbReference type="ARBA" id="ARBA00022960"/>
    </source>
</evidence>
<evidence type="ECO:0000256" key="7">
    <source>
        <dbReference type="SAM" id="Coils"/>
    </source>
</evidence>
<dbReference type="InterPro" id="IPR050644">
    <property type="entry name" value="PG_Glycine_Bridge_Synth"/>
</dbReference>
<dbReference type="Gene3D" id="3.40.630.30">
    <property type="match status" value="2"/>
</dbReference>
<keyword evidence="3" id="KW-0133">Cell shape</keyword>
<dbReference type="AlphaFoldDB" id="A0A6N7SBJ3"/>
<keyword evidence="6" id="KW-0961">Cell wall biogenesis/degradation</keyword>
<keyword evidence="5" id="KW-0012">Acyltransferase</keyword>
<dbReference type="GO" id="GO:0008360">
    <property type="term" value="P:regulation of cell shape"/>
    <property type="evidence" value="ECO:0007669"/>
    <property type="project" value="UniProtKB-KW"/>
</dbReference>
<dbReference type="Pfam" id="PF02388">
    <property type="entry name" value="FemAB"/>
    <property type="match status" value="1"/>
</dbReference>
<evidence type="ECO:0000256" key="6">
    <source>
        <dbReference type="ARBA" id="ARBA00023316"/>
    </source>
</evidence>
<evidence type="ECO:0000256" key="4">
    <source>
        <dbReference type="ARBA" id="ARBA00022984"/>
    </source>
</evidence>
<organism evidence="8 9">
    <name type="scientific">Holdemania massiliensis</name>
    <dbReference type="NCBI Taxonomy" id="1468449"/>
    <lineage>
        <taxon>Bacteria</taxon>
        <taxon>Bacillati</taxon>
        <taxon>Bacillota</taxon>
        <taxon>Erysipelotrichia</taxon>
        <taxon>Erysipelotrichales</taxon>
        <taxon>Erysipelotrichaceae</taxon>
        <taxon>Holdemania</taxon>
    </lineage>
</organism>
<comment type="similarity">
    <text evidence="1">Belongs to the FemABX family.</text>
</comment>
<dbReference type="GO" id="GO:0016755">
    <property type="term" value="F:aminoacyltransferase activity"/>
    <property type="evidence" value="ECO:0007669"/>
    <property type="project" value="InterPro"/>
</dbReference>
<dbReference type="Proteomes" id="UP000433575">
    <property type="component" value="Unassembled WGS sequence"/>
</dbReference>
<proteinExistence type="inferred from homology"/>
<sequence>MVESCAAMEGEKMLKLIEQEKPEPFDHFASAGKIPHYSKTHFYGDLCMKQGIEVQRISARDEQDQIVATALIQWEKICGIEYGYICYGFNLDYTNSETLGFFAKELTRIARQRGAAYLRMELNVPRLEHEKDGQVKIGGFNNENVAAWMETCGYKHLGYTYGYSGNRMSRFTYCLNLDQPLEKIRRQIKHYASYQKKNIQRAVKVQLSDEQDLSILVEAERELAHKLHFLPKKAKDFRQLMECFPNQARLYVVSADVDQALTNLKKLRSELIKQRETLVNPQRLEENQKQITALDQEISELIHDYQGQGEIKLGAKLIIQQGEHVYNVNMYTKKILPNFRAAFALHSAVIEDCWQRGAKTYDFEGVSGALNPDDPYYGIHDFKKSFGGDFIEFLGEFDWIGDPKQYQKALQLQRWRRKLRRGAARLLYR</sequence>